<feature type="compositionally biased region" description="Basic and acidic residues" evidence="1">
    <location>
        <begin position="442"/>
        <end position="452"/>
    </location>
</feature>
<evidence type="ECO:0000259" key="2">
    <source>
        <dbReference type="Pfam" id="PF11955"/>
    </source>
</evidence>
<accession>A0AAV9BP64</accession>
<evidence type="ECO:0000256" key="1">
    <source>
        <dbReference type="SAM" id="MobiDB-lite"/>
    </source>
</evidence>
<organism evidence="3 4">
    <name type="scientific">Acorus gramineus</name>
    <name type="common">Dwarf sweet flag</name>
    <dbReference type="NCBI Taxonomy" id="55184"/>
    <lineage>
        <taxon>Eukaryota</taxon>
        <taxon>Viridiplantae</taxon>
        <taxon>Streptophyta</taxon>
        <taxon>Embryophyta</taxon>
        <taxon>Tracheophyta</taxon>
        <taxon>Spermatophyta</taxon>
        <taxon>Magnoliopsida</taxon>
        <taxon>Liliopsida</taxon>
        <taxon>Acoraceae</taxon>
        <taxon>Acorus</taxon>
    </lineage>
</organism>
<gene>
    <name evidence="3" type="ORF">QJS04_geneDACA014766</name>
</gene>
<dbReference type="PANTHER" id="PTHR31476">
    <property type="entry name" value="PROTEIN WHAT'S THIS FACTOR 1 HOMOLOG, CHLOROPLASTIC"/>
    <property type="match status" value="1"/>
</dbReference>
<reference evidence="3" key="2">
    <citation type="submission" date="2023-06" db="EMBL/GenBank/DDBJ databases">
        <authorList>
            <person name="Ma L."/>
            <person name="Liu K.-W."/>
            <person name="Li Z."/>
            <person name="Hsiao Y.-Y."/>
            <person name="Qi Y."/>
            <person name="Fu T."/>
            <person name="Tang G."/>
            <person name="Zhang D."/>
            <person name="Sun W.-H."/>
            <person name="Liu D.-K."/>
            <person name="Li Y."/>
            <person name="Chen G.-Z."/>
            <person name="Liu X.-D."/>
            <person name="Liao X.-Y."/>
            <person name="Jiang Y.-T."/>
            <person name="Yu X."/>
            <person name="Hao Y."/>
            <person name="Huang J."/>
            <person name="Zhao X.-W."/>
            <person name="Ke S."/>
            <person name="Chen Y.-Y."/>
            <person name="Wu W.-L."/>
            <person name="Hsu J.-L."/>
            <person name="Lin Y.-F."/>
            <person name="Huang M.-D."/>
            <person name="Li C.-Y."/>
            <person name="Huang L."/>
            <person name="Wang Z.-W."/>
            <person name="Zhao X."/>
            <person name="Zhong W.-Y."/>
            <person name="Peng D.-H."/>
            <person name="Ahmad S."/>
            <person name="Lan S."/>
            <person name="Zhang J.-S."/>
            <person name="Tsai W.-C."/>
            <person name="Van De Peer Y."/>
            <person name="Liu Z.-J."/>
        </authorList>
    </citation>
    <scope>NUCLEOTIDE SEQUENCE</scope>
    <source>
        <strain evidence="3">SCP</strain>
        <tissue evidence="3">Leaves</tissue>
    </source>
</reference>
<name>A0AAV9BP64_ACOGR</name>
<feature type="compositionally biased region" description="Acidic residues" evidence="1">
    <location>
        <begin position="379"/>
        <end position="409"/>
    </location>
</feature>
<comment type="caution">
    <text evidence="3">The sequence shown here is derived from an EMBL/GenBank/DDBJ whole genome shotgun (WGS) entry which is preliminary data.</text>
</comment>
<evidence type="ECO:0000313" key="3">
    <source>
        <dbReference type="EMBL" id="KAK1278232.1"/>
    </source>
</evidence>
<feature type="domain" description="PORR" evidence="2">
    <location>
        <begin position="33"/>
        <end position="363"/>
    </location>
</feature>
<feature type="compositionally biased region" description="Basic and acidic residues" evidence="1">
    <location>
        <begin position="368"/>
        <end position="378"/>
    </location>
</feature>
<evidence type="ECO:0000313" key="4">
    <source>
        <dbReference type="Proteomes" id="UP001179952"/>
    </source>
</evidence>
<dbReference type="PANTHER" id="PTHR31476:SF16">
    <property type="entry name" value="F14O23.23 PROTEIN"/>
    <property type="match status" value="1"/>
</dbReference>
<reference evidence="3" key="1">
    <citation type="journal article" date="2023" name="Nat. Commun.">
        <title>Diploid and tetraploid genomes of Acorus and the evolution of monocots.</title>
        <authorList>
            <person name="Ma L."/>
            <person name="Liu K.W."/>
            <person name="Li Z."/>
            <person name="Hsiao Y.Y."/>
            <person name="Qi Y."/>
            <person name="Fu T."/>
            <person name="Tang G.D."/>
            <person name="Zhang D."/>
            <person name="Sun W.H."/>
            <person name="Liu D.K."/>
            <person name="Li Y."/>
            <person name="Chen G.Z."/>
            <person name="Liu X.D."/>
            <person name="Liao X.Y."/>
            <person name="Jiang Y.T."/>
            <person name="Yu X."/>
            <person name="Hao Y."/>
            <person name="Huang J."/>
            <person name="Zhao X.W."/>
            <person name="Ke S."/>
            <person name="Chen Y.Y."/>
            <person name="Wu W.L."/>
            <person name="Hsu J.L."/>
            <person name="Lin Y.F."/>
            <person name="Huang M.D."/>
            <person name="Li C.Y."/>
            <person name="Huang L."/>
            <person name="Wang Z.W."/>
            <person name="Zhao X."/>
            <person name="Zhong W.Y."/>
            <person name="Peng D.H."/>
            <person name="Ahmad S."/>
            <person name="Lan S."/>
            <person name="Zhang J.S."/>
            <person name="Tsai W.C."/>
            <person name="Van de Peer Y."/>
            <person name="Liu Z.J."/>
        </authorList>
    </citation>
    <scope>NUCLEOTIDE SEQUENCE</scope>
    <source>
        <strain evidence="3">SCP</strain>
    </source>
</reference>
<dbReference type="InterPro" id="IPR045040">
    <property type="entry name" value="PORR_fam"/>
</dbReference>
<keyword evidence="4" id="KW-1185">Reference proteome</keyword>
<feature type="compositionally biased region" description="Basic residues" evidence="1">
    <location>
        <begin position="429"/>
        <end position="441"/>
    </location>
</feature>
<dbReference type="InterPro" id="IPR021099">
    <property type="entry name" value="PORR_domain"/>
</dbReference>
<dbReference type="GO" id="GO:0003723">
    <property type="term" value="F:RNA binding"/>
    <property type="evidence" value="ECO:0007669"/>
    <property type="project" value="InterPro"/>
</dbReference>
<dbReference type="AlphaFoldDB" id="A0AAV9BP64"/>
<proteinExistence type="predicted"/>
<dbReference type="EMBL" id="JAUJYN010000002">
    <property type="protein sequence ID" value="KAK1278232.1"/>
    <property type="molecule type" value="Genomic_DNA"/>
</dbReference>
<dbReference type="Pfam" id="PF11955">
    <property type="entry name" value="PORR"/>
    <property type="match status" value="1"/>
</dbReference>
<sequence length="452" mass="51613">MPRLLLLHLRRSPQPYPSIARFIHGGAGAPYGRDRGLDHAVERERHLRPLLALKDLLIRRGSPSLPLSSISAARSRLRLPFRAARFVRAYPSAFQEFTPPSDGGGGGGGFASLRPHVRPTPDLLRLHEEERGVYAESRGETGDRLLKLLMLTRRKRLPMDALEGLKWDLGLPDDYAQSLLPDYPDYFQVVPSESPDHGPLELELVCWIKDLAVSALEEKSESAALAFPLHFTSGFEPEKKLMRRIEDWQRLPYISPYEDGGARLDPEGDQHEKWAVGVLHEVLHLMVSKKCERWDLLRLGEHLGPKSAVFKRAVASHTGIFYVSHKNRTKVVLLREAYRRDRLLVEHPLVGVRHRYVHLMRKNSGGANDKRKPLRGDSDGGEEEEEERGDLLEDSDDYVDDDEEEEEVEIVGNYEKVNQSDRMDSIRGQLRKSKCTHRSISRGRDIRRKVEH</sequence>
<dbReference type="Proteomes" id="UP001179952">
    <property type="component" value="Unassembled WGS sequence"/>
</dbReference>
<feature type="region of interest" description="Disordered" evidence="1">
    <location>
        <begin position="361"/>
        <end position="452"/>
    </location>
</feature>
<protein>
    <recommendedName>
        <fullName evidence="2">PORR domain-containing protein</fullName>
    </recommendedName>
</protein>